<dbReference type="GO" id="GO:0004640">
    <property type="term" value="F:phosphoribosylanthranilate isomerase activity"/>
    <property type="evidence" value="ECO:0007669"/>
    <property type="project" value="UniProtKB-EC"/>
</dbReference>
<dbReference type="InterPro" id="IPR044643">
    <property type="entry name" value="TrpF_fam"/>
</dbReference>
<evidence type="ECO:0000256" key="8">
    <source>
        <dbReference type="ARBA" id="ARBA00023235"/>
    </source>
</evidence>
<dbReference type="EC" id="5.3.1.24" evidence="3 9"/>
<protein>
    <recommendedName>
        <fullName evidence="4 9">N-(5'-phosphoribosyl)anthranilate isomerase</fullName>
        <shortName evidence="9">PRAI</shortName>
        <ecNumber evidence="3 9">5.3.1.24</ecNumber>
    </recommendedName>
</protein>
<evidence type="ECO:0000256" key="5">
    <source>
        <dbReference type="ARBA" id="ARBA00022605"/>
    </source>
</evidence>
<dbReference type="PANTHER" id="PTHR42894">
    <property type="entry name" value="N-(5'-PHOSPHORIBOSYL)ANTHRANILATE ISOMERASE"/>
    <property type="match status" value="1"/>
</dbReference>
<feature type="domain" description="N-(5'phosphoribosyl) anthranilate isomerase (PRAI)" evidence="10">
    <location>
        <begin position="7"/>
        <end position="208"/>
    </location>
</feature>
<keyword evidence="12" id="KW-1185">Reference proteome</keyword>
<dbReference type="SUPFAM" id="SSF51366">
    <property type="entry name" value="Ribulose-phoshate binding barrel"/>
    <property type="match status" value="1"/>
</dbReference>
<evidence type="ECO:0000256" key="9">
    <source>
        <dbReference type="HAMAP-Rule" id="MF_00135"/>
    </source>
</evidence>
<keyword evidence="8 9" id="KW-0413">Isomerase</keyword>
<comment type="caution">
    <text evidence="11">The sequence shown here is derived from an EMBL/GenBank/DDBJ whole genome shotgun (WGS) entry which is preliminary data.</text>
</comment>
<dbReference type="Gene3D" id="3.20.20.70">
    <property type="entry name" value="Aldolase class I"/>
    <property type="match status" value="1"/>
</dbReference>
<evidence type="ECO:0000256" key="3">
    <source>
        <dbReference type="ARBA" id="ARBA00012572"/>
    </source>
</evidence>
<name>A0ABT4X031_9BACI</name>
<dbReference type="InterPro" id="IPR011060">
    <property type="entry name" value="RibuloseP-bd_barrel"/>
</dbReference>
<dbReference type="EMBL" id="JAQKAB010000002">
    <property type="protein sequence ID" value="MDA7025638.1"/>
    <property type="molecule type" value="Genomic_DNA"/>
</dbReference>
<dbReference type="CDD" id="cd00405">
    <property type="entry name" value="PRAI"/>
    <property type="match status" value="1"/>
</dbReference>
<keyword evidence="5 9" id="KW-0028">Amino-acid biosynthesis</keyword>
<dbReference type="Pfam" id="PF00697">
    <property type="entry name" value="PRAI"/>
    <property type="match status" value="1"/>
</dbReference>
<dbReference type="HAMAP" id="MF_00135">
    <property type="entry name" value="PRAI"/>
    <property type="match status" value="1"/>
</dbReference>
<proteinExistence type="inferred from homology"/>
<dbReference type="Proteomes" id="UP001211894">
    <property type="component" value="Unassembled WGS sequence"/>
</dbReference>
<evidence type="ECO:0000256" key="1">
    <source>
        <dbReference type="ARBA" id="ARBA00001164"/>
    </source>
</evidence>
<dbReference type="PANTHER" id="PTHR42894:SF1">
    <property type="entry name" value="N-(5'-PHOSPHORIBOSYL)ANTHRANILATE ISOMERASE"/>
    <property type="match status" value="1"/>
</dbReference>
<comment type="similarity">
    <text evidence="9">Belongs to the TrpF family.</text>
</comment>
<dbReference type="InterPro" id="IPR001240">
    <property type="entry name" value="PRAI_dom"/>
</dbReference>
<reference evidence="11 12" key="1">
    <citation type="submission" date="2023-01" db="EMBL/GenBank/DDBJ databases">
        <title>Bacillus changyiensis sp. nov., isolated from a coastal deposit.</title>
        <authorList>
            <person name="Xiao G."/>
            <person name="Lai Q."/>
            <person name="Hu Z."/>
            <person name="Shao Z."/>
        </authorList>
    </citation>
    <scope>NUCLEOTIDE SEQUENCE [LARGE SCALE GENOMIC DNA]</scope>
    <source>
        <strain evidence="11 12">CLL-7-23</strain>
    </source>
</reference>
<evidence type="ECO:0000313" key="11">
    <source>
        <dbReference type="EMBL" id="MDA7025638.1"/>
    </source>
</evidence>
<accession>A0ABT4X031</accession>
<evidence type="ECO:0000256" key="4">
    <source>
        <dbReference type="ARBA" id="ARBA00022272"/>
    </source>
</evidence>
<evidence type="ECO:0000256" key="2">
    <source>
        <dbReference type="ARBA" id="ARBA00004664"/>
    </source>
</evidence>
<dbReference type="RefSeq" id="WP_271339488.1">
    <property type="nucleotide sequence ID" value="NZ_JAQKAB010000002.1"/>
</dbReference>
<evidence type="ECO:0000259" key="10">
    <source>
        <dbReference type="Pfam" id="PF00697"/>
    </source>
</evidence>
<dbReference type="NCBIfam" id="NF002301">
    <property type="entry name" value="PRK01222.2-1"/>
    <property type="match status" value="1"/>
</dbReference>
<evidence type="ECO:0000256" key="6">
    <source>
        <dbReference type="ARBA" id="ARBA00022822"/>
    </source>
</evidence>
<keyword evidence="7 9" id="KW-0057">Aromatic amino acid biosynthesis</keyword>
<comment type="pathway">
    <text evidence="2 9">Amino-acid biosynthesis; L-tryptophan biosynthesis; L-tryptophan from chorismate: step 3/5.</text>
</comment>
<gene>
    <name evidence="9" type="primary">trpF</name>
    <name evidence="11" type="ORF">PJ311_03305</name>
</gene>
<keyword evidence="6 9" id="KW-0822">Tryptophan biosynthesis</keyword>
<comment type="catalytic activity">
    <reaction evidence="1 9">
        <text>N-(5-phospho-beta-D-ribosyl)anthranilate = 1-(2-carboxyphenylamino)-1-deoxy-D-ribulose 5-phosphate</text>
        <dbReference type="Rhea" id="RHEA:21540"/>
        <dbReference type="ChEBI" id="CHEBI:18277"/>
        <dbReference type="ChEBI" id="CHEBI:58613"/>
        <dbReference type="EC" id="5.3.1.24"/>
    </reaction>
</comment>
<sequence>MIRPSLKYCGIHSLHDLKVTACSLADYLGFIFAESKRSVHPLDVNRWCKQVDLVDKKIVGVFVNESTATIVETVKTVPLDVIQLHGDETIEDIKQLSVMTDCEIWKAVPHESGTIHTMNNLISTVDGFIIDSSVYGVRGGSGIAFSWEHVPFYKETAAKEGKRLFIAGGVHPQNVTNLLKWQPPGIDLASGIEEKGQKSERLIGLFEERVFM</sequence>
<evidence type="ECO:0000313" key="12">
    <source>
        <dbReference type="Proteomes" id="UP001211894"/>
    </source>
</evidence>
<organism evidence="11 12">
    <name type="scientific">Bacillus changyiensis</name>
    <dbReference type="NCBI Taxonomy" id="3004103"/>
    <lineage>
        <taxon>Bacteria</taxon>
        <taxon>Bacillati</taxon>
        <taxon>Bacillota</taxon>
        <taxon>Bacilli</taxon>
        <taxon>Bacillales</taxon>
        <taxon>Bacillaceae</taxon>
        <taxon>Bacillus</taxon>
    </lineage>
</organism>
<dbReference type="InterPro" id="IPR013785">
    <property type="entry name" value="Aldolase_TIM"/>
</dbReference>
<evidence type="ECO:0000256" key="7">
    <source>
        <dbReference type="ARBA" id="ARBA00023141"/>
    </source>
</evidence>